<dbReference type="EMBL" id="JAPFFF010000003">
    <property type="protein sequence ID" value="KAK8895267.1"/>
    <property type="molecule type" value="Genomic_DNA"/>
</dbReference>
<dbReference type="InterPro" id="IPR001806">
    <property type="entry name" value="Small_GTPase"/>
</dbReference>
<accession>A0ABR2KVX5</accession>
<dbReference type="SUPFAM" id="SSF52540">
    <property type="entry name" value="P-loop containing nucleoside triphosphate hydrolases"/>
    <property type="match status" value="1"/>
</dbReference>
<proteinExistence type="predicted"/>
<dbReference type="SMART" id="SM00175">
    <property type="entry name" value="RAB"/>
    <property type="match status" value="1"/>
</dbReference>
<dbReference type="SMART" id="SM00173">
    <property type="entry name" value="RAS"/>
    <property type="match status" value="1"/>
</dbReference>
<name>A0ABR2KVX5_9EUKA</name>
<dbReference type="Pfam" id="PF00071">
    <property type="entry name" value="Ras"/>
    <property type="match status" value="1"/>
</dbReference>
<keyword evidence="4" id="KW-1185">Reference proteome</keyword>
<dbReference type="InterPro" id="IPR027417">
    <property type="entry name" value="P-loop_NTPase"/>
</dbReference>
<organism evidence="3 4">
    <name type="scientific">Tritrichomonas musculus</name>
    <dbReference type="NCBI Taxonomy" id="1915356"/>
    <lineage>
        <taxon>Eukaryota</taxon>
        <taxon>Metamonada</taxon>
        <taxon>Parabasalia</taxon>
        <taxon>Tritrichomonadida</taxon>
        <taxon>Tritrichomonadidae</taxon>
        <taxon>Tritrichomonas</taxon>
    </lineage>
</organism>
<dbReference type="Proteomes" id="UP001470230">
    <property type="component" value="Unassembled WGS sequence"/>
</dbReference>
<dbReference type="SMART" id="SM00174">
    <property type="entry name" value="RHO"/>
    <property type="match status" value="1"/>
</dbReference>
<dbReference type="CDD" id="cd00157">
    <property type="entry name" value="Rho"/>
    <property type="match status" value="1"/>
</dbReference>
<dbReference type="PROSITE" id="PS51421">
    <property type="entry name" value="RAS"/>
    <property type="match status" value="1"/>
</dbReference>
<reference evidence="3 4" key="1">
    <citation type="submission" date="2024-04" db="EMBL/GenBank/DDBJ databases">
        <title>Tritrichomonas musculus Genome.</title>
        <authorList>
            <person name="Alves-Ferreira E."/>
            <person name="Grigg M."/>
            <person name="Lorenzi H."/>
            <person name="Galac M."/>
        </authorList>
    </citation>
    <scope>NUCLEOTIDE SEQUENCE [LARGE SCALE GENOMIC DNA]</scope>
    <source>
        <strain evidence="3 4">EAF2021</strain>
    </source>
</reference>
<dbReference type="InterPro" id="IPR003578">
    <property type="entry name" value="Small_GTPase_Rho"/>
</dbReference>
<sequence>MKHIKCVVDGDITVGKTCLLITYTTNVFPSEYISSIFDSHSVKVRVENQSIELGLWDMVGHENHSKLIPLVYPFTNCFILCFSLVSLTSLENIENKYVPLIKKYCPNVPFIIVGTKSDLRDAYEQHEYEFKSKGWQPIPSSKGEEMKNKVGAQYYVECSSLKQLHLDDVFELATQVALNSPNQMNASCSEDKQDSCCIIM</sequence>
<dbReference type="PROSITE" id="PS51419">
    <property type="entry name" value="RAB"/>
    <property type="match status" value="1"/>
</dbReference>
<evidence type="ECO:0000256" key="1">
    <source>
        <dbReference type="ARBA" id="ARBA00022741"/>
    </source>
</evidence>
<keyword evidence="2" id="KW-0342">GTP-binding</keyword>
<gene>
    <name evidence="3" type="ORF">M9Y10_023710</name>
</gene>
<comment type="caution">
    <text evidence="3">The sequence shown here is derived from an EMBL/GenBank/DDBJ whole genome shotgun (WGS) entry which is preliminary data.</text>
</comment>
<evidence type="ECO:0000256" key="2">
    <source>
        <dbReference type="ARBA" id="ARBA00023134"/>
    </source>
</evidence>
<evidence type="ECO:0000313" key="3">
    <source>
        <dbReference type="EMBL" id="KAK8895267.1"/>
    </source>
</evidence>
<dbReference type="Gene3D" id="3.40.50.300">
    <property type="entry name" value="P-loop containing nucleotide triphosphate hydrolases"/>
    <property type="match status" value="1"/>
</dbReference>
<dbReference type="PANTHER" id="PTHR24072">
    <property type="entry name" value="RHO FAMILY GTPASE"/>
    <property type="match status" value="1"/>
</dbReference>
<dbReference type="PRINTS" id="PR00449">
    <property type="entry name" value="RASTRNSFRMNG"/>
</dbReference>
<dbReference type="NCBIfam" id="TIGR00231">
    <property type="entry name" value="small_GTP"/>
    <property type="match status" value="1"/>
</dbReference>
<evidence type="ECO:0000313" key="4">
    <source>
        <dbReference type="Proteomes" id="UP001470230"/>
    </source>
</evidence>
<dbReference type="PROSITE" id="PS51420">
    <property type="entry name" value="RHO"/>
    <property type="match status" value="1"/>
</dbReference>
<keyword evidence="1" id="KW-0547">Nucleotide-binding</keyword>
<protein>
    <submittedName>
        <fullName evidence="3">Uncharacterized protein</fullName>
    </submittedName>
</protein>
<dbReference type="InterPro" id="IPR005225">
    <property type="entry name" value="Small_GTP-bd"/>
</dbReference>